<name>X1IWG6_9ZZZZ</name>
<evidence type="ECO:0000313" key="1">
    <source>
        <dbReference type="EMBL" id="GAH61888.1"/>
    </source>
</evidence>
<dbReference type="EMBL" id="BARU01034089">
    <property type="protein sequence ID" value="GAH61888.1"/>
    <property type="molecule type" value="Genomic_DNA"/>
</dbReference>
<dbReference type="AlphaFoldDB" id="X1IWG6"/>
<organism evidence="1">
    <name type="scientific">marine sediment metagenome</name>
    <dbReference type="NCBI Taxonomy" id="412755"/>
    <lineage>
        <taxon>unclassified sequences</taxon>
        <taxon>metagenomes</taxon>
        <taxon>ecological metagenomes</taxon>
    </lineage>
</organism>
<protein>
    <submittedName>
        <fullName evidence="1">Uncharacterized protein</fullName>
    </submittedName>
</protein>
<comment type="caution">
    <text evidence="1">The sequence shown here is derived from an EMBL/GenBank/DDBJ whole genome shotgun (WGS) entry which is preliminary data.</text>
</comment>
<reference evidence="1" key="1">
    <citation type="journal article" date="2014" name="Front. Microbiol.">
        <title>High frequency of phylogenetically diverse reductive dehalogenase-homologous genes in deep subseafloor sedimentary metagenomes.</title>
        <authorList>
            <person name="Kawai M."/>
            <person name="Futagami T."/>
            <person name="Toyoda A."/>
            <person name="Takaki Y."/>
            <person name="Nishi S."/>
            <person name="Hori S."/>
            <person name="Arai W."/>
            <person name="Tsubouchi T."/>
            <person name="Morono Y."/>
            <person name="Uchiyama I."/>
            <person name="Ito T."/>
            <person name="Fujiyama A."/>
            <person name="Inagaki F."/>
            <person name="Takami H."/>
        </authorList>
    </citation>
    <scope>NUCLEOTIDE SEQUENCE</scope>
    <source>
        <strain evidence="1">Expedition CK06-06</strain>
    </source>
</reference>
<accession>X1IWG6</accession>
<sequence>MRLRIIVPIGGWDFPFVEKERGLSEKDIDLIGEAQKKLEKLGAFNKVSCMVYKTSDLEDAKDFKTKAERM</sequence>
<gene>
    <name evidence="1" type="ORF">S03H2_53550</name>
</gene>
<proteinExistence type="predicted"/>